<reference evidence="2" key="1">
    <citation type="submission" date="2014-11" db="EMBL/GenBank/DDBJ databases">
        <authorList>
            <person name="Otto D Thomas"/>
            <person name="Naeem Raeece"/>
        </authorList>
    </citation>
    <scope>NUCLEOTIDE SEQUENCE</scope>
</reference>
<proteinExistence type="predicted"/>
<gene>
    <name evidence="2" type="ORF">Cvel_28607</name>
</gene>
<dbReference type="AlphaFoldDB" id="A0A0G4HKZ5"/>
<evidence type="ECO:0000256" key="1">
    <source>
        <dbReference type="SAM" id="SignalP"/>
    </source>
</evidence>
<dbReference type="EMBL" id="CDMZ01003011">
    <property type="protein sequence ID" value="CEM44777.1"/>
    <property type="molecule type" value="Genomic_DNA"/>
</dbReference>
<sequence length="89" mass="9678">MSTCRNSLLLALLAALDGVLAKNYRMDLSSCPHNILKFASPIKTFEPLDATTLGKAQRSMIQYEGYDEADFNLLLSLGIDVNGIDPTDG</sequence>
<organism evidence="2">
    <name type="scientific">Chromera velia CCMP2878</name>
    <dbReference type="NCBI Taxonomy" id="1169474"/>
    <lineage>
        <taxon>Eukaryota</taxon>
        <taxon>Sar</taxon>
        <taxon>Alveolata</taxon>
        <taxon>Colpodellida</taxon>
        <taxon>Chromeraceae</taxon>
        <taxon>Chromera</taxon>
    </lineage>
</organism>
<protein>
    <submittedName>
        <fullName evidence="2">Uncharacterized protein</fullName>
    </submittedName>
</protein>
<dbReference type="VEuPathDB" id="CryptoDB:Cvel_28607"/>
<name>A0A0G4HKZ5_9ALVE</name>
<feature type="chain" id="PRO_5005191702" evidence="1">
    <location>
        <begin position="22"/>
        <end position="89"/>
    </location>
</feature>
<evidence type="ECO:0000313" key="2">
    <source>
        <dbReference type="EMBL" id="CEM44777.1"/>
    </source>
</evidence>
<feature type="signal peptide" evidence="1">
    <location>
        <begin position="1"/>
        <end position="21"/>
    </location>
</feature>
<keyword evidence="1" id="KW-0732">Signal</keyword>
<accession>A0A0G4HKZ5</accession>